<dbReference type="PROSITE" id="PS51318">
    <property type="entry name" value="TAT"/>
    <property type="match status" value="1"/>
</dbReference>
<dbReference type="Gene3D" id="3.40.50.720">
    <property type="entry name" value="NAD(P)-binding Rossmann-like Domain"/>
    <property type="match status" value="1"/>
</dbReference>
<sequence length="325" mass="34204">MTDNLSPENSRRKFVKNAASLASLAAIAGLASNPLSADAHTNSPKDKKTKIAVVTGAARGMGRSICLALAKEGMTIHGIDILDKVSNVVEYKPSTPADILETQKLVEAAGQKFTYSKADIRDLAALNKVAAELKAKYGHVDVLVADAGVQAFSSIVDSTPEHWNTIIGTNVIGTANTMIAFLPLIIPQKMGKVVILASTQGMRGMWNGAAYAASKWGLVGLAKSVAIEMGPHHINVNVVVPGLVNTEMTHNLKRWQVAMGPGYENAQVTEAQVSEVLSKKDALGLPWVEADDIAPAVVFLTSDAANKITGAVYDVAAGTSTVYTS</sequence>
<dbReference type="Pfam" id="PF00106">
    <property type="entry name" value="adh_short"/>
    <property type="match status" value="1"/>
</dbReference>
<dbReference type="GO" id="GO:0016616">
    <property type="term" value="F:oxidoreductase activity, acting on the CH-OH group of donors, NAD or NADP as acceptor"/>
    <property type="evidence" value="ECO:0007669"/>
    <property type="project" value="TreeGrafter"/>
</dbReference>
<proteinExistence type="inferred from homology"/>
<dbReference type="PANTHER" id="PTHR42760:SF133">
    <property type="entry name" value="3-OXOACYL-[ACYL-CARRIER-PROTEIN] REDUCTASE"/>
    <property type="match status" value="1"/>
</dbReference>
<evidence type="ECO:0000256" key="4">
    <source>
        <dbReference type="SAM" id="SignalP"/>
    </source>
</evidence>
<dbReference type="KEGG" id="arac:E0W69_018525"/>
<keyword evidence="6" id="KW-1185">Reference proteome</keyword>
<protein>
    <submittedName>
        <fullName evidence="5">SDR family NAD(P)-dependent oxidoreductase</fullName>
    </submittedName>
</protein>
<evidence type="ECO:0000313" key="5">
    <source>
        <dbReference type="EMBL" id="QES90567.1"/>
    </source>
</evidence>
<dbReference type="InterPro" id="IPR036291">
    <property type="entry name" value="NAD(P)-bd_dom_sf"/>
</dbReference>
<dbReference type="PRINTS" id="PR00080">
    <property type="entry name" value="SDRFAMILY"/>
</dbReference>
<gene>
    <name evidence="5" type="ORF">E0W69_018525</name>
</gene>
<evidence type="ECO:0000256" key="3">
    <source>
        <dbReference type="RuleBase" id="RU000363"/>
    </source>
</evidence>
<dbReference type="AlphaFoldDB" id="A0A5P2G5Q8"/>
<feature type="signal peptide" evidence="4">
    <location>
        <begin position="1"/>
        <end position="37"/>
    </location>
</feature>
<dbReference type="SUPFAM" id="SSF51735">
    <property type="entry name" value="NAD(P)-binding Rossmann-fold domains"/>
    <property type="match status" value="1"/>
</dbReference>
<name>A0A5P2G5Q8_9BACT</name>
<dbReference type="GO" id="GO:0048038">
    <property type="term" value="F:quinone binding"/>
    <property type="evidence" value="ECO:0007669"/>
    <property type="project" value="TreeGrafter"/>
</dbReference>
<evidence type="ECO:0000256" key="2">
    <source>
        <dbReference type="ARBA" id="ARBA00023002"/>
    </source>
</evidence>
<dbReference type="PANTHER" id="PTHR42760">
    <property type="entry name" value="SHORT-CHAIN DEHYDROGENASES/REDUCTASES FAMILY MEMBER"/>
    <property type="match status" value="1"/>
</dbReference>
<dbReference type="InterPro" id="IPR002347">
    <property type="entry name" value="SDR_fam"/>
</dbReference>
<dbReference type="Proteomes" id="UP000292424">
    <property type="component" value="Chromosome"/>
</dbReference>
<dbReference type="FunFam" id="3.40.50.720:FF:000084">
    <property type="entry name" value="Short-chain dehydrogenase reductase"/>
    <property type="match status" value="1"/>
</dbReference>
<dbReference type="PRINTS" id="PR00081">
    <property type="entry name" value="GDHRDH"/>
</dbReference>
<reference evidence="5 6" key="1">
    <citation type="submission" date="2019-09" db="EMBL/GenBank/DDBJ databases">
        <title>Complete genome sequence of Arachidicoccus sp. B3-10 isolated from apple orchard soil.</title>
        <authorList>
            <person name="Kim H.S."/>
            <person name="Han K.-I."/>
            <person name="Suh M.K."/>
            <person name="Lee K.C."/>
            <person name="Eom M.K."/>
            <person name="Kim J.-S."/>
            <person name="Kang S.W."/>
            <person name="Sin Y."/>
            <person name="Lee J.-S."/>
        </authorList>
    </citation>
    <scope>NUCLEOTIDE SEQUENCE [LARGE SCALE GENOMIC DNA]</scope>
    <source>
        <strain evidence="5 6">B3-10</strain>
    </source>
</reference>
<dbReference type="CDD" id="cd05233">
    <property type="entry name" value="SDR_c"/>
    <property type="match status" value="1"/>
</dbReference>
<accession>A0A5P2G5Q8</accession>
<dbReference type="EMBL" id="CP044016">
    <property type="protein sequence ID" value="QES90567.1"/>
    <property type="molecule type" value="Genomic_DNA"/>
</dbReference>
<feature type="chain" id="PRO_5024278908" evidence="4">
    <location>
        <begin position="38"/>
        <end position="325"/>
    </location>
</feature>
<dbReference type="InterPro" id="IPR020904">
    <property type="entry name" value="Sc_DH/Rdtase_CS"/>
</dbReference>
<dbReference type="GO" id="GO:0006633">
    <property type="term" value="P:fatty acid biosynthetic process"/>
    <property type="evidence" value="ECO:0007669"/>
    <property type="project" value="TreeGrafter"/>
</dbReference>
<comment type="similarity">
    <text evidence="1 3">Belongs to the short-chain dehydrogenases/reductases (SDR) family.</text>
</comment>
<keyword evidence="2" id="KW-0560">Oxidoreductase</keyword>
<dbReference type="OrthoDB" id="597477at2"/>
<keyword evidence="4" id="KW-0732">Signal</keyword>
<dbReference type="PROSITE" id="PS00061">
    <property type="entry name" value="ADH_SHORT"/>
    <property type="match status" value="1"/>
</dbReference>
<organism evidence="5 6">
    <name type="scientific">Rhizosphaericola mali</name>
    <dbReference type="NCBI Taxonomy" id="2545455"/>
    <lineage>
        <taxon>Bacteria</taxon>
        <taxon>Pseudomonadati</taxon>
        <taxon>Bacteroidota</taxon>
        <taxon>Chitinophagia</taxon>
        <taxon>Chitinophagales</taxon>
        <taxon>Chitinophagaceae</taxon>
        <taxon>Rhizosphaericola</taxon>
    </lineage>
</organism>
<evidence type="ECO:0000313" key="6">
    <source>
        <dbReference type="Proteomes" id="UP000292424"/>
    </source>
</evidence>
<dbReference type="InterPro" id="IPR006311">
    <property type="entry name" value="TAT_signal"/>
</dbReference>
<dbReference type="RefSeq" id="WP_131331552.1">
    <property type="nucleotide sequence ID" value="NZ_CP044016.1"/>
</dbReference>
<evidence type="ECO:0000256" key="1">
    <source>
        <dbReference type="ARBA" id="ARBA00006484"/>
    </source>
</evidence>